<gene>
    <name evidence="4" type="ORF">OU682_20210</name>
</gene>
<evidence type="ECO:0000256" key="2">
    <source>
        <dbReference type="SAM" id="SignalP"/>
    </source>
</evidence>
<dbReference type="CDD" id="cd13530">
    <property type="entry name" value="PBP2_peptides_like"/>
    <property type="match status" value="1"/>
</dbReference>
<dbReference type="Pfam" id="PF00497">
    <property type="entry name" value="SBP_bac_3"/>
    <property type="match status" value="1"/>
</dbReference>
<dbReference type="RefSeq" id="WP_268944020.1">
    <property type="nucleotide sequence ID" value="NZ_JAPTYD010000057.1"/>
</dbReference>
<evidence type="ECO:0000313" key="5">
    <source>
        <dbReference type="Proteomes" id="UP001149822"/>
    </source>
</evidence>
<keyword evidence="1 2" id="KW-0732">Signal</keyword>
<dbReference type="PANTHER" id="PTHR35936">
    <property type="entry name" value="MEMBRANE-BOUND LYTIC MUREIN TRANSGLYCOSYLASE F"/>
    <property type="match status" value="1"/>
</dbReference>
<feature type="chain" id="PRO_5046625803" evidence="2">
    <location>
        <begin position="25"/>
        <end position="282"/>
    </location>
</feature>
<sequence>MGSSTIKHALLASALSLMAGTAWAETTGYGKCELTGERASHTIEPAVPGQFNVIINLPAVGQFNGDTPETVQDGFEFCMAVNIAHRLGLDSVKLTNASFDSIVAGKNKDFDIALALISVTEPRKKVVDFSTPYMQSSFGVAAKAGADVTEADLASSRVGVQAGTTLVSFVQDTLKVADVDVYDDTASMFTAAASGKVDAVMTDMSIVLGQVANSQGRLKVVGKYPTDDEMAGIYPKGSLNKPVIDAVIAELKEDGTLKKLEAAYLLPSWGGVSPDDVATWQQ</sequence>
<evidence type="ECO:0000259" key="3">
    <source>
        <dbReference type="SMART" id="SM00062"/>
    </source>
</evidence>
<dbReference type="EMBL" id="JAPTYD010000057">
    <property type="protein sequence ID" value="MCZ0963923.1"/>
    <property type="molecule type" value="Genomic_DNA"/>
</dbReference>
<reference evidence="4" key="1">
    <citation type="submission" date="2022-12" db="EMBL/GenBank/DDBJ databases">
        <title>Paracoccus sp. EF6 isolated from a lake water.</title>
        <authorList>
            <person name="Liu H."/>
        </authorList>
    </citation>
    <scope>NUCLEOTIDE SEQUENCE</scope>
    <source>
        <strain evidence="4">EF6</strain>
    </source>
</reference>
<keyword evidence="5" id="KW-1185">Reference proteome</keyword>
<accession>A0ABT4JC56</accession>
<dbReference type="SMART" id="SM00062">
    <property type="entry name" value="PBPb"/>
    <property type="match status" value="1"/>
</dbReference>
<name>A0ABT4JC56_9RHOB</name>
<dbReference type="Gene3D" id="3.40.190.10">
    <property type="entry name" value="Periplasmic binding protein-like II"/>
    <property type="match status" value="2"/>
</dbReference>
<dbReference type="PANTHER" id="PTHR35936:SF19">
    <property type="entry name" value="AMINO-ACID-BINDING PROTEIN YXEM-RELATED"/>
    <property type="match status" value="1"/>
</dbReference>
<dbReference type="SUPFAM" id="SSF53850">
    <property type="entry name" value="Periplasmic binding protein-like II"/>
    <property type="match status" value="1"/>
</dbReference>
<comment type="caution">
    <text evidence="4">The sequence shown here is derived from an EMBL/GenBank/DDBJ whole genome shotgun (WGS) entry which is preliminary data.</text>
</comment>
<protein>
    <submittedName>
        <fullName evidence="4">ABC transporter substrate-binding protein</fullName>
    </submittedName>
</protein>
<dbReference type="Proteomes" id="UP001149822">
    <property type="component" value="Unassembled WGS sequence"/>
</dbReference>
<proteinExistence type="predicted"/>
<feature type="domain" description="Solute-binding protein family 3/N-terminal" evidence="3">
    <location>
        <begin position="60"/>
        <end position="268"/>
    </location>
</feature>
<dbReference type="InterPro" id="IPR001638">
    <property type="entry name" value="Solute-binding_3/MltF_N"/>
</dbReference>
<organism evidence="4 5">
    <name type="scientific">Paracoccus benzoatiresistens</name>
    <dbReference type="NCBI Taxonomy" id="2997341"/>
    <lineage>
        <taxon>Bacteria</taxon>
        <taxon>Pseudomonadati</taxon>
        <taxon>Pseudomonadota</taxon>
        <taxon>Alphaproteobacteria</taxon>
        <taxon>Rhodobacterales</taxon>
        <taxon>Paracoccaceae</taxon>
        <taxon>Paracoccus</taxon>
    </lineage>
</organism>
<feature type="signal peptide" evidence="2">
    <location>
        <begin position="1"/>
        <end position="24"/>
    </location>
</feature>
<evidence type="ECO:0000313" key="4">
    <source>
        <dbReference type="EMBL" id="MCZ0963923.1"/>
    </source>
</evidence>
<evidence type="ECO:0000256" key="1">
    <source>
        <dbReference type="ARBA" id="ARBA00022729"/>
    </source>
</evidence>